<dbReference type="InterPro" id="IPR000866">
    <property type="entry name" value="AhpC/TSA"/>
</dbReference>
<dbReference type="AlphaFoldDB" id="A0A6J7DAX0"/>
<evidence type="ECO:0000313" key="12">
    <source>
        <dbReference type="EMBL" id="CAB4865569.1"/>
    </source>
</evidence>
<evidence type="ECO:0000256" key="6">
    <source>
        <dbReference type="ARBA" id="ARBA00023157"/>
    </source>
</evidence>
<evidence type="ECO:0000259" key="11">
    <source>
        <dbReference type="PROSITE" id="PS51352"/>
    </source>
</evidence>
<evidence type="ECO:0000256" key="5">
    <source>
        <dbReference type="ARBA" id="ARBA00023002"/>
    </source>
</evidence>
<dbReference type="GO" id="GO:0008379">
    <property type="term" value="F:thioredoxin peroxidase activity"/>
    <property type="evidence" value="ECO:0007669"/>
    <property type="project" value="TreeGrafter"/>
</dbReference>
<dbReference type="PANTHER" id="PTHR42801:SF4">
    <property type="entry name" value="AHPC_TSA FAMILY PROTEIN"/>
    <property type="match status" value="1"/>
</dbReference>
<dbReference type="GO" id="GO:0034599">
    <property type="term" value="P:cellular response to oxidative stress"/>
    <property type="evidence" value="ECO:0007669"/>
    <property type="project" value="TreeGrafter"/>
</dbReference>
<dbReference type="InterPro" id="IPR050924">
    <property type="entry name" value="Peroxiredoxin_BCP/PrxQ"/>
</dbReference>
<dbReference type="EMBL" id="CAFBLU010000005">
    <property type="protein sequence ID" value="CAB4865569.1"/>
    <property type="molecule type" value="Genomic_DNA"/>
</dbReference>
<evidence type="ECO:0000256" key="10">
    <source>
        <dbReference type="ARBA" id="ARBA00049091"/>
    </source>
</evidence>
<evidence type="ECO:0000256" key="3">
    <source>
        <dbReference type="ARBA" id="ARBA00022559"/>
    </source>
</evidence>
<evidence type="ECO:0000256" key="1">
    <source>
        <dbReference type="ARBA" id="ARBA00011245"/>
    </source>
</evidence>
<dbReference type="SUPFAM" id="SSF52833">
    <property type="entry name" value="Thioredoxin-like"/>
    <property type="match status" value="1"/>
</dbReference>
<gene>
    <name evidence="12" type="ORF">UFOPK3444_00429</name>
</gene>
<feature type="domain" description="Thioredoxin" evidence="11">
    <location>
        <begin position="5"/>
        <end position="153"/>
    </location>
</feature>
<dbReference type="PANTHER" id="PTHR42801">
    <property type="entry name" value="THIOREDOXIN-DEPENDENT PEROXIDE REDUCTASE"/>
    <property type="match status" value="1"/>
</dbReference>
<comment type="subunit">
    <text evidence="1">Monomer.</text>
</comment>
<dbReference type="Gene3D" id="3.40.30.10">
    <property type="entry name" value="Glutaredoxin"/>
    <property type="match status" value="1"/>
</dbReference>
<dbReference type="CDD" id="cd03017">
    <property type="entry name" value="PRX_BCP"/>
    <property type="match status" value="1"/>
</dbReference>
<evidence type="ECO:0000256" key="9">
    <source>
        <dbReference type="ARBA" id="ARBA00038489"/>
    </source>
</evidence>
<keyword evidence="3" id="KW-0575">Peroxidase</keyword>
<name>A0A6J7DAX0_9ZZZZ</name>
<dbReference type="EC" id="1.11.1.24" evidence="2"/>
<evidence type="ECO:0000256" key="8">
    <source>
        <dbReference type="ARBA" id="ARBA00032824"/>
    </source>
</evidence>
<keyword evidence="4" id="KW-0049">Antioxidant</keyword>
<dbReference type="GO" id="GO:0005737">
    <property type="term" value="C:cytoplasm"/>
    <property type="evidence" value="ECO:0007669"/>
    <property type="project" value="TreeGrafter"/>
</dbReference>
<keyword evidence="7" id="KW-0676">Redox-active center</keyword>
<sequence length="153" mass="16478">MAKGPQPGDKAPEFELEGTAGNFKLGDQLGKRVVLLFYPGDNTPVCTKQFCSYRDNSAGMDSLDAVVVGVSPQGLDSHNEFVAKHNLNVPLLADQAKTVAALYGMVGKLPPGTKRGVVMIDAEGVVRYRHDHRLGLDFQTVDELREALATVPV</sequence>
<reference evidence="12" key="1">
    <citation type="submission" date="2020-05" db="EMBL/GenBank/DDBJ databases">
        <authorList>
            <person name="Chiriac C."/>
            <person name="Salcher M."/>
            <person name="Ghai R."/>
            <person name="Kavagutti S V."/>
        </authorList>
    </citation>
    <scope>NUCLEOTIDE SEQUENCE</scope>
</reference>
<proteinExistence type="inferred from homology"/>
<evidence type="ECO:0000256" key="4">
    <source>
        <dbReference type="ARBA" id="ARBA00022862"/>
    </source>
</evidence>
<keyword evidence="5" id="KW-0560">Oxidoreductase</keyword>
<dbReference type="PIRSF" id="PIRSF000239">
    <property type="entry name" value="AHPC"/>
    <property type="match status" value="1"/>
</dbReference>
<evidence type="ECO:0000256" key="7">
    <source>
        <dbReference type="ARBA" id="ARBA00023284"/>
    </source>
</evidence>
<dbReference type="Pfam" id="PF00578">
    <property type="entry name" value="AhpC-TSA"/>
    <property type="match status" value="1"/>
</dbReference>
<comment type="catalytic activity">
    <reaction evidence="10">
        <text>a hydroperoxide + [thioredoxin]-dithiol = an alcohol + [thioredoxin]-disulfide + H2O</text>
        <dbReference type="Rhea" id="RHEA:62620"/>
        <dbReference type="Rhea" id="RHEA-COMP:10698"/>
        <dbReference type="Rhea" id="RHEA-COMP:10700"/>
        <dbReference type="ChEBI" id="CHEBI:15377"/>
        <dbReference type="ChEBI" id="CHEBI:29950"/>
        <dbReference type="ChEBI" id="CHEBI:30879"/>
        <dbReference type="ChEBI" id="CHEBI:35924"/>
        <dbReference type="ChEBI" id="CHEBI:50058"/>
        <dbReference type="EC" id="1.11.1.24"/>
    </reaction>
</comment>
<evidence type="ECO:0000256" key="2">
    <source>
        <dbReference type="ARBA" id="ARBA00013017"/>
    </source>
</evidence>
<dbReference type="GO" id="GO:0045454">
    <property type="term" value="P:cell redox homeostasis"/>
    <property type="evidence" value="ECO:0007669"/>
    <property type="project" value="TreeGrafter"/>
</dbReference>
<keyword evidence="6" id="KW-1015">Disulfide bond</keyword>
<comment type="similarity">
    <text evidence="9">Belongs to the peroxiredoxin family. BCP/PrxQ subfamily.</text>
</comment>
<dbReference type="InterPro" id="IPR036249">
    <property type="entry name" value="Thioredoxin-like_sf"/>
</dbReference>
<dbReference type="InterPro" id="IPR013766">
    <property type="entry name" value="Thioredoxin_domain"/>
</dbReference>
<dbReference type="InterPro" id="IPR024706">
    <property type="entry name" value="Peroxiredoxin_AhpC-typ"/>
</dbReference>
<dbReference type="PROSITE" id="PS51352">
    <property type="entry name" value="THIOREDOXIN_2"/>
    <property type="match status" value="1"/>
</dbReference>
<accession>A0A6J7DAX0</accession>
<protein>
    <recommendedName>
        <fullName evidence="2">thioredoxin-dependent peroxiredoxin</fullName>
        <ecNumber evidence="2">1.11.1.24</ecNumber>
    </recommendedName>
    <alternativeName>
        <fullName evidence="8">Thioredoxin peroxidase</fullName>
    </alternativeName>
</protein>
<organism evidence="12">
    <name type="scientific">freshwater metagenome</name>
    <dbReference type="NCBI Taxonomy" id="449393"/>
    <lineage>
        <taxon>unclassified sequences</taxon>
        <taxon>metagenomes</taxon>
        <taxon>ecological metagenomes</taxon>
    </lineage>
</organism>